<keyword evidence="3" id="KW-1185">Reference proteome</keyword>
<evidence type="ECO:0000313" key="2">
    <source>
        <dbReference type="EMBL" id="KAK2119101.1"/>
    </source>
</evidence>
<proteinExistence type="predicted"/>
<feature type="compositionally biased region" description="Polar residues" evidence="1">
    <location>
        <begin position="45"/>
        <end position="54"/>
    </location>
</feature>
<reference evidence="2 3" key="1">
    <citation type="submission" date="2023-05" db="EMBL/GenBank/DDBJ databases">
        <title>B98-5 Cell Line De Novo Hybrid Assembly: An Optical Mapping Approach.</title>
        <authorList>
            <person name="Kananen K."/>
            <person name="Auerbach J.A."/>
            <person name="Kautto E."/>
            <person name="Blachly J.S."/>
        </authorList>
    </citation>
    <scope>NUCLEOTIDE SEQUENCE [LARGE SCALE GENOMIC DNA]</scope>
    <source>
        <strain evidence="2">B95-8</strain>
        <tissue evidence="2">Cell line</tissue>
    </source>
</reference>
<accession>A0ABQ9WBW9</accession>
<feature type="region of interest" description="Disordered" evidence="1">
    <location>
        <begin position="44"/>
        <end position="98"/>
    </location>
</feature>
<sequence>RIQQEVPKKQKAADRLHLEDGATDFSYRIRGRSNLAVQVCRQKAGIQQPSSRLWDSQVGAGPKKGLTRSQRPSVKDMDSGTSKHTEDLEPQTGQGPNC</sequence>
<dbReference type="EMBL" id="JASSZA010000001">
    <property type="protein sequence ID" value="KAK2119101.1"/>
    <property type="molecule type" value="Genomic_DNA"/>
</dbReference>
<comment type="caution">
    <text evidence="2">The sequence shown here is derived from an EMBL/GenBank/DDBJ whole genome shotgun (WGS) entry which is preliminary data.</text>
</comment>
<dbReference type="Proteomes" id="UP001266305">
    <property type="component" value="Unassembled WGS sequence"/>
</dbReference>
<name>A0ABQ9WBW9_SAGOE</name>
<feature type="non-terminal residue" evidence="2">
    <location>
        <position position="1"/>
    </location>
</feature>
<feature type="compositionally biased region" description="Basic and acidic residues" evidence="1">
    <location>
        <begin position="73"/>
        <end position="87"/>
    </location>
</feature>
<gene>
    <name evidence="2" type="ORF">P7K49_000487</name>
</gene>
<organism evidence="2 3">
    <name type="scientific">Saguinus oedipus</name>
    <name type="common">Cotton-top tamarin</name>
    <name type="synonym">Oedipomidas oedipus</name>
    <dbReference type="NCBI Taxonomy" id="9490"/>
    <lineage>
        <taxon>Eukaryota</taxon>
        <taxon>Metazoa</taxon>
        <taxon>Chordata</taxon>
        <taxon>Craniata</taxon>
        <taxon>Vertebrata</taxon>
        <taxon>Euteleostomi</taxon>
        <taxon>Mammalia</taxon>
        <taxon>Eutheria</taxon>
        <taxon>Euarchontoglires</taxon>
        <taxon>Primates</taxon>
        <taxon>Haplorrhini</taxon>
        <taxon>Platyrrhini</taxon>
        <taxon>Cebidae</taxon>
        <taxon>Callitrichinae</taxon>
        <taxon>Saguinus</taxon>
    </lineage>
</organism>
<protein>
    <submittedName>
        <fullName evidence="2">Uncharacterized protein</fullName>
    </submittedName>
</protein>
<evidence type="ECO:0000313" key="3">
    <source>
        <dbReference type="Proteomes" id="UP001266305"/>
    </source>
</evidence>
<evidence type="ECO:0000256" key="1">
    <source>
        <dbReference type="SAM" id="MobiDB-lite"/>
    </source>
</evidence>